<evidence type="ECO:0000256" key="5">
    <source>
        <dbReference type="PROSITE-ProRule" id="PRU00409"/>
    </source>
</evidence>
<dbReference type="PROSITE" id="PS00866">
    <property type="entry name" value="CPSASE_1"/>
    <property type="match status" value="1"/>
</dbReference>
<evidence type="ECO:0000313" key="9">
    <source>
        <dbReference type="Proteomes" id="UP000485058"/>
    </source>
</evidence>
<dbReference type="InterPro" id="IPR011764">
    <property type="entry name" value="Biotin_carboxylation_dom"/>
</dbReference>
<evidence type="ECO:0000259" key="7">
    <source>
        <dbReference type="PROSITE" id="PS50979"/>
    </source>
</evidence>
<evidence type="ECO:0000313" key="8">
    <source>
        <dbReference type="EMBL" id="GFH15434.1"/>
    </source>
</evidence>
<dbReference type="InterPro" id="IPR016185">
    <property type="entry name" value="PreATP-grasp_dom_sf"/>
</dbReference>
<dbReference type="GO" id="GO:0005524">
    <property type="term" value="F:ATP binding"/>
    <property type="evidence" value="ECO:0007669"/>
    <property type="project" value="UniProtKB-UniRule"/>
</dbReference>
<dbReference type="PANTHER" id="PTHR18866">
    <property type="entry name" value="CARBOXYLASE:PYRUVATE/ACETYL-COA/PROPIONYL-COA CARBOXYLASE"/>
    <property type="match status" value="1"/>
</dbReference>
<keyword evidence="9" id="KW-1185">Reference proteome</keyword>
<dbReference type="SUPFAM" id="SSF56059">
    <property type="entry name" value="Glutathione synthetase ATP-binding domain-like"/>
    <property type="match status" value="1"/>
</dbReference>
<dbReference type="InterPro" id="IPR050856">
    <property type="entry name" value="Biotin_carboxylase_complex"/>
</dbReference>
<dbReference type="Pfam" id="PF02786">
    <property type="entry name" value="CPSase_L_D2"/>
    <property type="match status" value="1"/>
</dbReference>
<dbReference type="GO" id="GO:0046872">
    <property type="term" value="F:metal ion binding"/>
    <property type="evidence" value="ECO:0007669"/>
    <property type="project" value="InterPro"/>
</dbReference>
<accession>A0A699Z9A0</accession>
<dbReference type="InterPro" id="IPR011761">
    <property type="entry name" value="ATP-grasp"/>
</dbReference>
<gene>
    <name evidence="8" type="ORF">HaLaN_11663</name>
</gene>
<feature type="domain" description="Biotin carboxylation" evidence="7">
    <location>
        <begin position="60"/>
        <end position="251"/>
    </location>
</feature>
<keyword evidence="4" id="KW-0092">Biotin</keyword>
<feature type="domain" description="ATP-grasp" evidence="6">
    <location>
        <begin position="135"/>
        <end position="231"/>
    </location>
</feature>
<proteinExistence type="predicted"/>
<organism evidence="8 9">
    <name type="scientific">Haematococcus lacustris</name>
    <name type="common">Green alga</name>
    <name type="synonym">Haematococcus pluvialis</name>
    <dbReference type="NCBI Taxonomy" id="44745"/>
    <lineage>
        <taxon>Eukaryota</taxon>
        <taxon>Viridiplantae</taxon>
        <taxon>Chlorophyta</taxon>
        <taxon>core chlorophytes</taxon>
        <taxon>Chlorophyceae</taxon>
        <taxon>CS clade</taxon>
        <taxon>Chlamydomonadales</taxon>
        <taxon>Haematococcaceae</taxon>
        <taxon>Haematococcus</taxon>
    </lineage>
</organism>
<evidence type="ECO:0000256" key="2">
    <source>
        <dbReference type="ARBA" id="ARBA00022741"/>
    </source>
</evidence>
<evidence type="ECO:0008006" key="10">
    <source>
        <dbReference type="Google" id="ProtNLM"/>
    </source>
</evidence>
<keyword evidence="3 5" id="KW-0067">ATP-binding</keyword>
<evidence type="ECO:0000256" key="4">
    <source>
        <dbReference type="ARBA" id="ARBA00023267"/>
    </source>
</evidence>
<dbReference type="PROSITE" id="PS50975">
    <property type="entry name" value="ATP_GRASP"/>
    <property type="match status" value="1"/>
</dbReference>
<evidence type="ECO:0000259" key="6">
    <source>
        <dbReference type="PROSITE" id="PS50975"/>
    </source>
</evidence>
<comment type="caution">
    <text evidence="8">The sequence shown here is derived from an EMBL/GenBank/DDBJ whole genome shotgun (WGS) entry which is preliminary data.</text>
</comment>
<dbReference type="Proteomes" id="UP000485058">
    <property type="component" value="Unassembled WGS sequence"/>
</dbReference>
<sequence length="251" mass="26062">MLVDAGCEGDALLSKMNAAAIKTQLDGPVLATAGSQGEVASPSTCTPDSTLHGSEALAPASDLVMVANRGEIACRVLRTCARLGLRTLAVAASTAVALGPNPREYTNQARLLAIAREYGVTALHPGYGFLSENEEFCAAVTQVPVLLGSGLLTSAEEAVAAATKVGYPVLLKATGGGGGMGIYTCRSDADVLRQFEASQHQGKAFFGNDGVFCEKLVEEAHHVEVQIFGDGQGGCIALGERECSIQRRHQK</sequence>
<dbReference type="EMBL" id="BLLF01000850">
    <property type="protein sequence ID" value="GFH15434.1"/>
    <property type="molecule type" value="Genomic_DNA"/>
</dbReference>
<dbReference type="PANTHER" id="PTHR18866:SF128">
    <property type="entry name" value="UREA AMIDOLYASE"/>
    <property type="match status" value="1"/>
</dbReference>
<evidence type="ECO:0000256" key="1">
    <source>
        <dbReference type="ARBA" id="ARBA00022598"/>
    </source>
</evidence>
<feature type="non-terminal residue" evidence="8">
    <location>
        <position position="1"/>
    </location>
</feature>
<protein>
    <recommendedName>
        <fullName evidence="10">Biotin carboxylase</fullName>
    </recommendedName>
</protein>
<dbReference type="SUPFAM" id="SSF52440">
    <property type="entry name" value="PreATP-grasp domain"/>
    <property type="match status" value="1"/>
</dbReference>
<name>A0A699Z9A0_HAELA</name>
<keyword evidence="2 5" id="KW-0547">Nucleotide-binding</keyword>
<keyword evidence="1" id="KW-0436">Ligase</keyword>
<evidence type="ECO:0000256" key="3">
    <source>
        <dbReference type="ARBA" id="ARBA00022840"/>
    </source>
</evidence>
<dbReference type="AlphaFoldDB" id="A0A699Z9A0"/>
<dbReference type="PROSITE" id="PS50979">
    <property type="entry name" value="BC"/>
    <property type="match status" value="1"/>
</dbReference>
<reference evidence="8 9" key="1">
    <citation type="submission" date="2020-02" db="EMBL/GenBank/DDBJ databases">
        <title>Draft genome sequence of Haematococcus lacustris strain NIES-144.</title>
        <authorList>
            <person name="Morimoto D."/>
            <person name="Nakagawa S."/>
            <person name="Yoshida T."/>
            <person name="Sawayama S."/>
        </authorList>
    </citation>
    <scope>NUCLEOTIDE SEQUENCE [LARGE SCALE GENOMIC DNA]</scope>
    <source>
        <strain evidence="8 9">NIES-144</strain>
    </source>
</reference>
<dbReference type="Gene3D" id="3.30.470.20">
    <property type="entry name" value="ATP-grasp fold, B domain"/>
    <property type="match status" value="2"/>
</dbReference>
<dbReference type="GO" id="GO:0016874">
    <property type="term" value="F:ligase activity"/>
    <property type="evidence" value="ECO:0007669"/>
    <property type="project" value="UniProtKB-KW"/>
</dbReference>
<dbReference type="InterPro" id="IPR005479">
    <property type="entry name" value="CPAse_ATP-bd"/>
</dbReference>
<feature type="non-terminal residue" evidence="8">
    <location>
        <position position="251"/>
    </location>
</feature>